<dbReference type="InterPro" id="IPR017853">
    <property type="entry name" value="GH"/>
</dbReference>
<dbReference type="HOGENOM" id="CLU_005690_0_0_1"/>
<dbReference type="GO" id="GO:0008843">
    <property type="term" value="F:endochitinase activity"/>
    <property type="evidence" value="ECO:0007669"/>
    <property type="project" value="UniProtKB-EC"/>
</dbReference>
<dbReference type="STRING" id="857340.A0A086SUJ9"/>
<dbReference type="SMART" id="SM00257">
    <property type="entry name" value="LysM"/>
    <property type="match status" value="2"/>
</dbReference>
<keyword evidence="7 15" id="KW-0378">Hydrolase</keyword>
<evidence type="ECO:0000256" key="9">
    <source>
        <dbReference type="ARBA" id="ARBA00023026"/>
    </source>
</evidence>
<organism evidence="21 22">
    <name type="scientific">Hapsidospora chrysogenum (strain ATCC 11550 / CBS 779.69 / DSM 880 / IAM 14645 / JCM 23072 / IMI 49137)</name>
    <name type="common">Acremonium chrysogenum</name>
    <dbReference type="NCBI Taxonomy" id="857340"/>
    <lineage>
        <taxon>Eukaryota</taxon>
        <taxon>Fungi</taxon>
        <taxon>Dikarya</taxon>
        <taxon>Ascomycota</taxon>
        <taxon>Pezizomycotina</taxon>
        <taxon>Sordariomycetes</taxon>
        <taxon>Hypocreomycetidae</taxon>
        <taxon>Hypocreales</taxon>
        <taxon>Bionectriaceae</taxon>
        <taxon>Hapsidospora</taxon>
    </lineage>
</organism>
<dbReference type="InterPro" id="IPR001223">
    <property type="entry name" value="Glyco_hydro18_cat"/>
</dbReference>
<dbReference type="SUPFAM" id="SSF51445">
    <property type="entry name" value="(Trans)glycosidases"/>
    <property type="match status" value="1"/>
</dbReference>
<feature type="domain" description="GH18" evidence="20">
    <location>
        <begin position="522"/>
        <end position="891"/>
    </location>
</feature>
<dbReference type="InterPro" id="IPR036779">
    <property type="entry name" value="LysM_dom_sf"/>
</dbReference>
<dbReference type="Pfam" id="PF01476">
    <property type="entry name" value="LysM"/>
    <property type="match status" value="2"/>
</dbReference>
<dbReference type="Gene3D" id="3.10.350.10">
    <property type="entry name" value="LysM domain"/>
    <property type="match status" value="2"/>
</dbReference>
<feature type="chain" id="PRO_5001815039" description="chitinase" evidence="17">
    <location>
        <begin position="21"/>
        <end position="1286"/>
    </location>
</feature>
<dbReference type="PROSITE" id="PS00026">
    <property type="entry name" value="CHIT_BIND_I_1"/>
    <property type="match status" value="1"/>
</dbReference>
<comment type="caution">
    <text evidence="14">Lacks conserved residue(s) required for the propagation of feature annotation.</text>
</comment>
<comment type="similarity">
    <text evidence="3">Belongs to the glycosyl hydrolase 18 family. Chitinase class V subfamily.</text>
</comment>
<evidence type="ECO:0000256" key="11">
    <source>
        <dbReference type="ARBA" id="ARBA00023295"/>
    </source>
</evidence>
<keyword evidence="12" id="KW-0624">Polysaccharide degradation</keyword>
<feature type="disulfide bond" evidence="14">
    <location>
        <begin position="470"/>
        <end position="484"/>
    </location>
</feature>
<evidence type="ECO:0000256" key="3">
    <source>
        <dbReference type="ARBA" id="ARBA00008682"/>
    </source>
</evidence>
<evidence type="ECO:0000256" key="7">
    <source>
        <dbReference type="ARBA" id="ARBA00022801"/>
    </source>
</evidence>
<dbReference type="CDD" id="cd02878">
    <property type="entry name" value="GH18_zymocin_alpha"/>
    <property type="match status" value="1"/>
</dbReference>
<comment type="subcellular location">
    <subcellularLocation>
        <location evidence="2">Secreted</location>
    </subcellularLocation>
</comment>
<reference evidence="22" key="1">
    <citation type="journal article" date="2014" name="Genome Announc.">
        <title>Genome sequence and annotation of Acremonium chrysogenum, producer of the beta-lactam antibiotic cephalosporin C.</title>
        <authorList>
            <person name="Terfehr D."/>
            <person name="Dahlmann T.A."/>
            <person name="Specht T."/>
            <person name="Zadra I."/>
            <person name="Kuernsteiner H."/>
            <person name="Kueck U."/>
        </authorList>
    </citation>
    <scope>NUCLEOTIDE SEQUENCE [LARGE SCALE GENOMIC DNA]</scope>
    <source>
        <strain evidence="22">ATCC 11550 / CBS 779.69 / DSM 880 / IAM 14645 / JCM 23072 / IMI 49137</strain>
    </source>
</reference>
<keyword evidence="22" id="KW-1185">Reference proteome</keyword>
<keyword evidence="8" id="KW-0146">Chitin degradation</keyword>
<dbReference type="PANTHER" id="PTHR47700:SF2">
    <property type="entry name" value="CHITINASE"/>
    <property type="match status" value="1"/>
</dbReference>
<dbReference type="CDD" id="cd00035">
    <property type="entry name" value="ChtBD1"/>
    <property type="match status" value="1"/>
</dbReference>
<evidence type="ECO:0000259" key="19">
    <source>
        <dbReference type="PROSITE" id="PS51782"/>
    </source>
</evidence>
<dbReference type="PANTHER" id="PTHR47700">
    <property type="entry name" value="V CHITINASE, PUTATIVE (AFU_ORTHOLOGUE AFUA_6G13720)-RELATED"/>
    <property type="match status" value="1"/>
</dbReference>
<feature type="signal peptide" evidence="17">
    <location>
        <begin position="1"/>
        <end position="20"/>
    </location>
</feature>
<keyword evidence="11 15" id="KW-0326">Glycosidase</keyword>
<dbReference type="SMART" id="SM00270">
    <property type="entry name" value="ChtBD1"/>
    <property type="match status" value="1"/>
</dbReference>
<dbReference type="SMART" id="SM00636">
    <property type="entry name" value="Glyco_18"/>
    <property type="match status" value="1"/>
</dbReference>
<evidence type="ECO:0000259" key="20">
    <source>
        <dbReference type="PROSITE" id="PS51910"/>
    </source>
</evidence>
<dbReference type="Gene3D" id="3.10.50.10">
    <property type="match status" value="1"/>
</dbReference>
<dbReference type="CDD" id="cd00118">
    <property type="entry name" value="LysM"/>
    <property type="match status" value="1"/>
</dbReference>
<dbReference type="PROSITE" id="PS01095">
    <property type="entry name" value="GH18_1"/>
    <property type="match status" value="1"/>
</dbReference>
<dbReference type="GO" id="GO:0000272">
    <property type="term" value="P:polysaccharide catabolic process"/>
    <property type="evidence" value="ECO:0007669"/>
    <property type="project" value="UniProtKB-KW"/>
</dbReference>
<comment type="similarity">
    <text evidence="13">Belongs to the secreted LysM effector family.</text>
</comment>
<feature type="domain" description="LysM" evidence="19">
    <location>
        <begin position="377"/>
        <end position="427"/>
    </location>
</feature>
<dbReference type="SUPFAM" id="SSF54106">
    <property type="entry name" value="LysM domain"/>
    <property type="match status" value="1"/>
</dbReference>
<comment type="caution">
    <text evidence="21">The sequence shown here is derived from an EMBL/GenBank/DDBJ whole genome shotgun (WGS) entry which is preliminary data.</text>
</comment>
<dbReference type="InterPro" id="IPR053214">
    <property type="entry name" value="LysM12-like"/>
</dbReference>
<evidence type="ECO:0000259" key="18">
    <source>
        <dbReference type="PROSITE" id="PS50941"/>
    </source>
</evidence>
<dbReference type="GO" id="GO:0006032">
    <property type="term" value="P:chitin catabolic process"/>
    <property type="evidence" value="ECO:0007669"/>
    <property type="project" value="UniProtKB-KW"/>
</dbReference>
<dbReference type="PROSITE" id="PS51782">
    <property type="entry name" value="LYSM"/>
    <property type="match status" value="2"/>
</dbReference>
<dbReference type="InterPro" id="IPR018371">
    <property type="entry name" value="Chitin-binding_1_CS"/>
</dbReference>
<dbReference type="SUPFAM" id="SSF57016">
    <property type="entry name" value="Plant lectins/antimicrobial peptides"/>
    <property type="match status" value="1"/>
</dbReference>
<keyword evidence="5" id="KW-0964">Secreted</keyword>
<evidence type="ECO:0000256" key="15">
    <source>
        <dbReference type="RuleBase" id="RU000489"/>
    </source>
</evidence>
<dbReference type="OrthoDB" id="73875at2759"/>
<evidence type="ECO:0000256" key="13">
    <source>
        <dbReference type="ARBA" id="ARBA00044955"/>
    </source>
</evidence>
<feature type="domain" description="LysM" evidence="19">
    <location>
        <begin position="315"/>
        <end position="360"/>
    </location>
</feature>
<evidence type="ECO:0000256" key="14">
    <source>
        <dbReference type="PROSITE-ProRule" id="PRU00261"/>
    </source>
</evidence>
<dbReference type="GO" id="GO:0008061">
    <property type="term" value="F:chitin binding"/>
    <property type="evidence" value="ECO:0007669"/>
    <property type="project" value="UniProtKB-UniRule"/>
</dbReference>
<feature type="region of interest" description="Disordered" evidence="16">
    <location>
        <begin position="97"/>
        <end position="136"/>
    </location>
</feature>
<keyword evidence="14" id="KW-1015">Disulfide bond</keyword>
<dbReference type="InterPro" id="IPR024079">
    <property type="entry name" value="MetalloPept_cat_dom_sf"/>
</dbReference>
<dbReference type="EC" id="3.2.1.14" evidence="4"/>
<evidence type="ECO:0000256" key="1">
    <source>
        <dbReference type="ARBA" id="ARBA00000822"/>
    </source>
</evidence>
<dbReference type="Gene3D" id="3.30.60.10">
    <property type="entry name" value="Endochitinase-like"/>
    <property type="match status" value="1"/>
</dbReference>
<dbReference type="InterPro" id="IPR018392">
    <property type="entry name" value="LysM"/>
</dbReference>
<sequence>MHHLTRLASLACVAVNTAWAGGRGNSIYFSGEAPCPGLCDDVGPDPANWTVYHSVDRLGYCDMPLVLSFAIYNRLDDPETGKTIGACTVTTSLAYDENNKRSAPPNFRETRSKPQSVRRKSDNNNNNNNNDNEDAEPQLKHTLQAAWKNSSIESTGDIDLVSQAGQLKSFLNSPNVQSTDQGPTLYFLYRPDVSTTLGIYAGSGVSASPLLDTFNDVVESNGHPGHVLIQACQSPSDDTAAAVGVVASSGSDSLVAAQLAVSRWANSTCVSTEGFESETLSTGVTTANIGTVGSASDHESRDATVQHLDPRANCRTVKVKQGDLCADVASRCGITVAKLKEFNPKKNFCTTLKVPQLVCCSKGDLPRPKPDSKGNCATYKVKSGSSCWGITEKYSGLITEKDLESWNKKTWGWGGCGNLQLNNVICISSGKPPLPASVKDTECGPIKPGTKAPPDGTDLAKLNPCPLNACCSVHGYCGTTAEFCRPLPKGSAPGAPQKPGGPTCISGCGMDVVNNKNPPKEFVKIGYFEGYGISRPCDRVSIGTIDTSKYTHIHFAFATVTSDDYEVDMGPTINQFSQFKKMKGVKKILSFGGWAFSTEPETYQVFRNGVRSENRAKMAQNIANFIKDNGLDGVDIDWEYPAAPDLPGIPMADPDEGDDYLKFLTKLRNILPKDKYSVSFAAPASFWYLKGFPVKKIIDVVDYVIYMTYDLHGQWDYGNQWATPGCPTGNCLRSHVNMTETLNALAMITKAGAPSNKVVVGVTSYGRSFKMTKAGCTGPMCKFVGPDSGARKGRCTGTAGYLAMSEIRDIIATNSNIKTFTDKSESTILVYNNTEWVAYMSDDEKAKRTKKYKDLNFMGTTDWAVTLDMKGLVEQDPVDIGDDNDFLWPQDAVNPQIHKSCTAAHKKKILEAWNEAGEVTTTAWQWTRWNKYQKALDTYIGKKSGQVPIIGSDHIWANLKKHYYAHNGGWRGGQRGIYSYFYCDVNQMPKKVQDKIQRKACRYFPKKSSGTAAKTWRFPGKLWSEYYVLLCPWWLGDEQGAPEFRSLASLEDEAIGFETLQKQIDLWGKTVRATTIYHETAHWQDISWPHCDGNEMYKPEDIASQAKNRGDEGYEFNLRNAHSWSLTALAMWIMEAFERDSPPMPSKPIPEMPSDWQIDPDDPDSLDEGAWITILDENWFDPARVDPDDFSRLSQVGPGGGGGLGKCVEGREYQYEDQCKKLCIPGDDTKCTKKGDRWKCTGCHKEPTECNAGLHDDWDDCYENCKDGLCSENAGEKGIRCGFCPE</sequence>
<dbReference type="InterPro" id="IPR036861">
    <property type="entry name" value="Endochitinase-like_sf"/>
</dbReference>
<dbReference type="Proteomes" id="UP000029964">
    <property type="component" value="Unassembled WGS sequence"/>
</dbReference>
<dbReference type="Pfam" id="PF00704">
    <property type="entry name" value="Glyco_hydro_18"/>
    <property type="match status" value="1"/>
</dbReference>
<dbReference type="Pfam" id="PF00187">
    <property type="entry name" value="Chitin_bind_1"/>
    <property type="match status" value="1"/>
</dbReference>
<dbReference type="Gene3D" id="3.20.20.80">
    <property type="entry name" value="Glycosidases"/>
    <property type="match status" value="1"/>
</dbReference>
<evidence type="ECO:0000256" key="10">
    <source>
        <dbReference type="ARBA" id="ARBA00023277"/>
    </source>
</evidence>
<evidence type="ECO:0000256" key="2">
    <source>
        <dbReference type="ARBA" id="ARBA00004613"/>
    </source>
</evidence>
<feature type="disulfide bond" evidence="14">
    <location>
        <begin position="465"/>
        <end position="477"/>
    </location>
</feature>
<keyword evidence="6 14" id="KW-0147">Chitin-binding</keyword>
<evidence type="ECO:0000313" key="21">
    <source>
        <dbReference type="EMBL" id="KFH40781.1"/>
    </source>
</evidence>
<dbReference type="SUPFAM" id="SSF54556">
    <property type="entry name" value="Chitinase insertion domain"/>
    <property type="match status" value="1"/>
</dbReference>
<evidence type="ECO:0000256" key="4">
    <source>
        <dbReference type="ARBA" id="ARBA00012729"/>
    </source>
</evidence>
<dbReference type="GO" id="GO:0005576">
    <property type="term" value="C:extracellular region"/>
    <property type="evidence" value="ECO:0007669"/>
    <property type="project" value="UniProtKB-SubCell"/>
</dbReference>
<dbReference type="InterPro" id="IPR001579">
    <property type="entry name" value="Glyco_hydro_18_chit_AS"/>
</dbReference>
<comment type="catalytic activity">
    <reaction evidence="1">
        <text>Random endo-hydrolysis of N-acetyl-beta-D-glucosaminide (1-&gt;4)-beta-linkages in chitin and chitodextrins.</text>
        <dbReference type="EC" id="3.2.1.14"/>
    </reaction>
</comment>
<feature type="domain" description="Chitin-binding type-1" evidence="18">
    <location>
        <begin position="440"/>
        <end position="510"/>
    </location>
</feature>
<dbReference type="GO" id="GO:0008237">
    <property type="term" value="F:metallopeptidase activity"/>
    <property type="evidence" value="ECO:0007669"/>
    <property type="project" value="InterPro"/>
</dbReference>
<dbReference type="PROSITE" id="PS51910">
    <property type="entry name" value="GH18_2"/>
    <property type="match status" value="1"/>
</dbReference>
<dbReference type="InterPro" id="IPR011583">
    <property type="entry name" value="Chitinase_II/V-like_cat"/>
</dbReference>
<evidence type="ECO:0000313" key="22">
    <source>
        <dbReference type="Proteomes" id="UP000029964"/>
    </source>
</evidence>
<evidence type="ECO:0000256" key="17">
    <source>
        <dbReference type="SAM" id="SignalP"/>
    </source>
</evidence>
<name>A0A086SUJ9_HAPC1</name>
<dbReference type="InterPro" id="IPR001002">
    <property type="entry name" value="Chitin-bd_1"/>
</dbReference>
<gene>
    <name evidence="21" type="ORF">ACRE_085170</name>
</gene>
<keyword evidence="17" id="KW-0732">Signal</keyword>
<evidence type="ECO:0000256" key="16">
    <source>
        <dbReference type="SAM" id="MobiDB-lite"/>
    </source>
</evidence>
<dbReference type="EMBL" id="JPKY01000168">
    <property type="protein sequence ID" value="KFH40781.1"/>
    <property type="molecule type" value="Genomic_DNA"/>
</dbReference>
<feature type="disulfide bond" evidence="14">
    <location>
        <begin position="504"/>
        <end position="508"/>
    </location>
</feature>
<dbReference type="InterPro" id="IPR029070">
    <property type="entry name" value="Chitinase_insertion_sf"/>
</dbReference>
<accession>A0A086SUJ9</accession>
<evidence type="ECO:0000256" key="5">
    <source>
        <dbReference type="ARBA" id="ARBA00022525"/>
    </source>
</evidence>
<keyword evidence="10" id="KW-0119">Carbohydrate metabolism</keyword>
<protein>
    <recommendedName>
        <fullName evidence="4">chitinase</fullName>
        <ecNumber evidence="4">3.2.1.14</ecNumber>
    </recommendedName>
</protein>
<proteinExistence type="inferred from homology"/>
<keyword evidence="9" id="KW-0843">Virulence</keyword>
<dbReference type="PROSITE" id="PS50941">
    <property type="entry name" value="CHIT_BIND_I_2"/>
    <property type="match status" value="1"/>
</dbReference>
<dbReference type="Gene3D" id="3.40.390.10">
    <property type="entry name" value="Collagenase (Catalytic Domain)"/>
    <property type="match status" value="1"/>
</dbReference>
<evidence type="ECO:0000256" key="8">
    <source>
        <dbReference type="ARBA" id="ARBA00023024"/>
    </source>
</evidence>
<evidence type="ECO:0000256" key="12">
    <source>
        <dbReference type="ARBA" id="ARBA00023326"/>
    </source>
</evidence>
<evidence type="ECO:0000256" key="6">
    <source>
        <dbReference type="ARBA" id="ARBA00022669"/>
    </source>
</evidence>